<evidence type="ECO:0000313" key="4">
    <source>
        <dbReference type="Proteomes" id="UP000799437"/>
    </source>
</evidence>
<dbReference type="Pfam" id="PF09769">
    <property type="entry name" value="ApoO"/>
    <property type="match status" value="1"/>
</dbReference>
<keyword evidence="1" id="KW-1133">Transmembrane helix</keyword>
<gene>
    <name evidence="3" type="ORF">EJ05DRAFT_244208</name>
</gene>
<dbReference type="OrthoDB" id="2399148at2759"/>
<keyword evidence="1" id="KW-0999">Mitochondrion inner membrane</keyword>
<dbReference type="InterPro" id="IPR033181">
    <property type="entry name" value="Mic26_fungi"/>
</dbReference>
<dbReference type="GO" id="GO:0044284">
    <property type="term" value="C:mitochondrial crista junction"/>
    <property type="evidence" value="ECO:0007669"/>
    <property type="project" value="TreeGrafter"/>
</dbReference>
<feature type="transmembrane region" description="Helical" evidence="1">
    <location>
        <begin position="147"/>
        <end position="166"/>
    </location>
</feature>
<dbReference type="GeneID" id="54481149"/>
<keyword evidence="1" id="KW-0496">Mitochondrion</keyword>
<dbReference type="AlphaFoldDB" id="A0A6A6WFR5"/>
<feature type="region of interest" description="Disordered" evidence="2">
    <location>
        <begin position="1"/>
        <end position="31"/>
    </location>
</feature>
<keyword evidence="1" id="KW-0812">Transmembrane</keyword>
<accession>A0A6A6WFR5</accession>
<dbReference type="GO" id="GO:0042407">
    <property type="term" value="P:cristae formation"/>
    <property type="evidence" value="ECO:0007669"/>
    <property type="project" value="InterPro"/>
</dbReference>
<keyword evidence="1" id="KW-0472">Membrane</keyword>
<dbReference type="PANTHER" id="PTHR28268">
    <property type="entry name" value="MICOS SUBUNIT MIC26"/>
    <property type="match status" value="1"/>
</dbReference>
<dbReference type="InterPro" id="IPR019166">
    <property type="entry name" value="MIC26/MIC27"/>
</dbReference>
<reference evidence="3" key="1">
    <citation type="journal article" date="2020" name="Stud. Mycol.">
        <title>101 Dothideomycetes genomes: a test case for predicting lifestyles and emergence of pathogens.</title>
        <authorList>
            <person name="Haridas S."/>
            <person name="Albert R."/>
            <person name="Binder M."/>
            <person name="Bloem J."/>
            <person name="Labutti K."/>
            <person name="Salamov A."/>
            <person name="Andreopoulos B."/>
            <person name="Baker S."/>
            <person name="Barry K."/>
            <person name="Bills G."/>
            <person name="Bluhm B."/>
            <person name="Cannon C."/>
            <person name="Castanera R."/>
            <person name="Culley D."/>
            <person name="Daum C."/>
            <person name="Ezra D."/>
            <person name="Gonzalez J."/>
            <person name="Henrissat B."/>
            <person name="Kuo A."/>
            <person name="Liang C."/>
            <person name="Lipzen A."/>
            <person name="Lutzoni F."/>
            <person name="Magnuson J."/>
            <person name="Mondo S."/>
            <person name="Nolan M."/>
            <person name="Ohm R."/>
            <person name="Pangilinan J."/>
            <person name="Park H.-J."/>
            <person name="Ramirez L."/>
            <person name="Alfaro M."/>
            <person name="Sun H."/>
            <person name="Tritt A."/>
            <person name="Yoshinaga Y."/>
            <person name="Zwiers L.-H."/>
            <person name="Turgeon B."/>
            <person name="Goodwin S."/>
            <person name="Spatafora J."/>
            <person name="Crous P."/>
            <person name="Grigoriev I."/>
        </authorList>
    </citation>
    <scope>NUCLEOTIDE SEQUENCE</scope>
    <source>
        <strain evidence="3">CBS 121739</strain>
    </source>
</reference>
<dbReference type="Proteomes" id="UP000799437">
    <property type="component" value="Unassembled WGS sequence"/>
</dbReference>
<evidence type="ECO:0000256" key="2">
    <source>
        <dbReference type="SAM" id="MobiDB-lite"/>
    </source>
</evidence>
<dbReference type="RefSeq" id="XP_033603311.1">
    <property type="nucleotide sequence ID" value="XM_033740095.1"/>
</dbReference>
<feature type="compositionally biased region" description="Basic and acidic residues" evidence="2">
    <location>
        <begin position="11"/>
        <end position="30"/>
    </location>
</feature>
<organism evidence="3 4">
    <name type="scientific">Pseudovirgaria hyperparasitica</name>
    <dbReference type="NCBI Taxonomy" id="470096"/>
    <lineage>
        <taxon>Eukaryota</taxon>
        <taxon>Fungi</taxon>
        <taxon>Dikarya</taxon>
        <taxon>Ascomycota</taxon>
        <taxon>Pezizomycotina</taxon>
        <taxon>Dothideomycetes</taxon>
        <taxon>Dothideomycetes incertae sedis</taxon>
        <taxon>Acrospermales</taxon>
        <taxon>Acrospermaceae</taxon>
        <taxon>Pseudovirgaria</taxon>
    </lineage>
</organism>
<dbReference type="PANTHER" id="PTHR28268:SF1">
    <property type="entry name" value="MICOS SUBUNIT MIC26"/>
    <property type="match status" value="1"/>
</dbReference>
<evidence type="ECO:0000256" key="1">
    <source>
        <dbReference type="RuleBase" id="RU363021"/>
    </source>
</evidence>
<comment type="function">
    <text evidence="1">Component of the MICOS complex, a large protein complex of the mitochondrial inner membrane that plays crucial roles in the maintenance of crista junctions, inner membrane architecture, and formation of contact sites to the outer membrane.</text>
</comment>
<feature type="transmembrane region" description="Helical" evidence="1">
    <location>
        <begin position="124"/>
        <end position="141"/>
    </location>
</feature>
<dbReference type="EMBL" id="ML996567">
    <property type="protein sequence ID" value="KAF2760860.1"/>
    <property type="molecule type" value="Genomic_DNA"/>
</dbReference>
<name>A0A6A6WFR5_9PEZI</name>
<dbReference type="GO" id="GO:0061617">
    <property type="term" value="C:MICOS complex"/>
    <property type="evidence" value="ECO:0007669"/>
    <property type="project" value="UniProtKB-UniRule"/>
</dbReference>
<proteinExistence type="predicted"/>
<feature type="region of interest" description="Disordered" evidence="2">
    <location>
        <begin position="44"/>
        <end position="69"/>
    </location>
</feature>
<protein>
    <recommendedName>
        <fullName evidence="1">MICOS complex subunit</fullName>
    </recommendedName>
</protein>
<sequence>MTTWAMPSRELYAEEHPSSESSDISRKPIYDDLPLSIPSPAAVAAAPAVNTPDTPKTAPTARTAPTPTDRLASQIRRARLAAHASAQRTEDALDDALSSAMNTERSVAGTIASLAPPKGSGERLLPGSIYVLVAAMAGSIVSRNRNILLRFSVPAAVGLGAAYTILPLTMRNVGDLVWSWEEKYPELARRHVQVKERVERVWETGKAHSQMTVGMVEEKVGEARGAVEGWVKKGR</sequence>
<evidence type="ECO:0000313" key="3">
    <source>
        <dbReference type="EMBL" id="KAF2760860.1"/>
    </source>
</evidence>
<keyword evidence="4" id="KW-1185">Reference proteome</keyword>
<comment type="subcellular location">
    <subcellularLocation>
        <location evidence="1">Mitochondrion inner membrane</location>
    </subcellularLocation>
</comment>
<comment type="subunit">
    <text evidence="1">Component of the mitochondrial contact site and cristae organizing system (MICOS) complex.</text>
</comment>